<dbReference type="OrthoDB" id="7852032at2"/>
<dbReference type="InterPro" id="IPR021352">
    <property type="entry name" value="DUF2971"/>
</dbReference>
<protein>
    <recommendedName>
        <fullName evidence="3">DUF2971 family protein</fullName>
    </recommendedName>
</protein>
<dbReference type="Proteomes" id="UP000181998">
    <property type="component" value="Unassembled WGS sequence"/>
</dbReference>
<gene>
    <name evidence="1" type="ORF">SAMN05421510_104215</name>
</gene>
<dbReference type="Pfam" id="PF11185">
    <property type="entry name" value="DUF2971"/>
    <property type="match status" value="1"/>
</dbReference>
<evidence type="ECO:0000313" key="1">
    <source>
        <dbReference type="EMBL" id="SEQ36525.1"/>
    </source>
</evidence>
<dbReference type="EMBL" id="FOFX01000042">
    <property type="protein sequence ID" value="SEQ36525.1"/>
    <property type="molecule type" value="Genomic_DNA"/>
</dbReference>
<accession>A0A1H9FF96</accession>
<reference evidence="1 2" key="1">
    <citation type="submission" date="2016-10" db="EMBL/GenBank/DDBJ databases">
        <authorList>
            <person name="de Groot N.N."/>
        </authorList>
    </citation>
    <scope>NUCLEOTIDE SEQUENCE [LARGE SCALE GENOMIC DNA]</scope>
    <source>
        <strain evidence="1 2">Nm9</strain>
    </source>
</reference>
<name>A0A1H9FF96_9PROT</name>
<sequence length="284" mass="33811">MSHKIYRFISFESFVDIVLKKHLTFVTFDMWQDPYEGFVIKAMKTEQGKLDILQWLSKNHTSNGLPSDVQLHLLDTYSKTMHLQSWTYLSESDALWRIYSHHEKAIRIKTDTKKIEKLNNIAFFRVDYQDMNLNRELKSIFTKDGKMHLHKAFAWKRDVFEHEKEIRLFTHIDNNYLPKEQYPQETIDAFLEGAKNSKDKDEITEADYQNFVRNLNSPPETEVDFRIKKIPFSHVPEFIESVMVHPNAADWYIQTVKDFCENYQINFVGKSSLYTFSHKHNQVG</sequence>
<proteinExistence type="predicted"/>
<dbReference type="AlphaFoldDB" id="A0A1H9FF96"/>
<evidence type="ECO:0000313" key="2">
    <source>
        <dbReference type="Proteomes" id="UP000181998"/>
    </source>
</evidence>
<dbReference type="RefSeq" id="WP_074721856.1">
    <property type="nucleotide sequence ID" value="NZ_FOFX01000042.1"/>
</dbReference>
<organism evidence="1 2">
    <name type="scientific">Nitrosomonas ureae</name>
    <dbReference type="NCBI Taxonomy" id="44577"/>
    <lineage>
        <taxon>Bacteria</taxon>
        <taxon>Pseudomonadati</taxon>
        <taxon>Pseudomonadota</taxon>
        <taxon>Betaproteobacteria</taxon>
        <taxon>Nitrosomonadales</taxon>
        <taxon>Nitrosomonadaceae</taxon>
        <taxon>Nitrosomonas</taxon>
    </lineage>
</organism>
<evidence type="ECO:0008006" key="3">
    <source>
        <dbReference type="Google" id="ProtNLM"/>
    </source>
</evidence>